<accession>A0A0H4T6T6</accession>
<dbReference type="EMBL" id="KT007000">
    <property type="protein sequence ID" value="AKQ02415.1"/>
    <property type="molecule type" value="Genomic_DNA"/>
</dbReference>
<dbReference type="AlphaFoldDB" id="A0A0H4T6T6"/>
<sequence length="75" mass="8365">MTSLAVVVYLMAIAVPRVEDIGEKKNGSGSINLPLDRLDALLGKAKDKALRRLRVVVMKTDNFISRQLNNKEEKL</sequence>
<proteinExistence type="predicted"/>
<name>A0A0H4T6T6_9BACT</name>
<organism evidence="1">
    <name type="scientific">uncultured Parcubacteria bacterium Rifle_16ft_4_minimus_37647</name>
    <dbReference type="NCBI Taxonomy" id="1665140"/>
    <lineage>
        <taxon>Bacteria</taxon>
        <taxon>Candidatus Parcubacteria</taxon>
        <taxon>environmental samples</taxon>
    </lineage>
</organism>
<reference evidence="1" key="1">
    <citation type="journal article" date="2015" name="ISME J.">
        <title>Aquifer environment selects for microbial species cohorts in sediment and groundwater.</title>
        <authorList>
            <person name="Hug L.A."/>
            <person name="Thomas B.C."/>
            <person name="Brown C.T."/>
            <person name="Frischkorn K.R."/>
            <person name="Williams K.H."/>
            <person name="Tringe S.G."/>
            <person name="Banfield J.F."/>
        </authorList>
    </citation>
    <scope>NUCLEOTIDE SEQUENCE</scope>
</reference>
<evidence type="ECO:0000313" key="1">
    <source>
        <dbReference type="EMBL" id="AKQ02415.1"/>
    </source>
</evidence>
<protein>
    <submittedName>
        <fullName evidence="1">Uncharacterized protein</fullName>
    </submittedName>
</protein>